<name>A0A6A6HDX9_VIRVR</name>
<dbReference type="GO" id="GO:0042276">
    <property type="term" value="P:error-prone translesion synthesis"/>
    <property type="evidence" value="ECO:0007669"/>
    <property type="project" value="TreeGrafter"/>
</dbReference>
<evidence type="ECO:0000256" key="6">
    <source>
        <dbReference type="ARBA" id="ARBA00023242"/>
    </source>
</evidence>
<evidence type="ECO:0000256" key="8">
    <source>
        <dbReference type="SAM" id="MobiDB-lite"/>
    </source>
</evidence>
<feature type="compositionally biased region" description="Gly residues" evidence="8">
    <location>
        <begin position="163"/>
        <end position="188"/>
    </location>
</feature>
<sequence length="797" mass="85654">METEPQLPPPPTPLPLKDPIPSSSPAFATPAPPPPNRQPRQLTRTLPLTTTAAPRPNVLPILLPPPTLRPHAVRILTKKHGLNVQTSALTALATFIGRHCGTGWREEGLGEQVLEEVARMWKRQSGDVIVRDEEGGPATLKGILKTLEGGMVGGRVVSGGGGLSRQGSLVGQGSGQLDGGGGGGGGRGRIGERQSSFGMSKLEVEDEEDESRDPRAWMKVIGAFEQPRLVYNVGKKHFEHIQTPPSLFPPPSHKTAFFRNRYNLIHARLLRNESFQPPTLQTQPRHSLSRSDSSLSQNYTITPIANLLGRSGSSHLLLGLLTRSPTGGLLLTDLTGGIGLSLQHAQPTVGIDGAWFCPGMIVLVDGIYEEDSQGYGAGSSASGTLGDIGGVGGTIGGRFVAFSIAHPPAERRNSSLGVPDTMDAAQGAHGGFGWTDFLGLGSERAVGSRMRKMQQLVYETQAPHAGNNKIVVLGEIELDVPRSLQALRKILGMYAELNVSQMPVSIVVLGNFVRHAALAGGASSGSIEYKECFDALASVLAEYPQLLRNTTFVFVPGDNDPWASAFSAGAATPVPRQAVPDIFTSRVRRVFAEANREGDRGKDAKTTEGQVVWASNPVRISLFGPTEEIVFFRDDTSGRLRRTCINFETKDEETEGPTQRVQSEANDELASGVPQGEEAMDTDSSHENINPTFQDSLSSSVVAARKLVRTILDQSHLSPFPLSTRPVLWDYSSSLHLYPLPSTLVLADSEAPPFALTYEGCHAMNPGKMVRDGKGKTAGWIEYNIMERKGEVKEIAL</sequence>
<evidence type="ECO:0000313" key="10">
    <source>
        <dbReference type="EMBL" id="KAF2236334.1"/>
    </source>
</evidence>
<feature type="region of interest" description="Disordered" evidence="8">
    <location>
        <begin position="650"/>
        <end position="684"/>
    </location>
</feature>
<evidence type="ECO:0000313" key="11">
    <source>
        <dbReference type="Proteomes" id="UP000800092"/>
    </source>
</evidence>
<feature type="compositionally biased region" description="Pro residues" evidence="8">
    <location>
        <begin position="1"/>
        <end position="18"/>
    </location>
</feature>
<evidence type="ECO:0000256" key="3">
    <source>
        <dbReference type="ARBA" id="ARBA00016011"/>
    </source>
</evidence>
<dbReference type="OrthoDB" id="10254730at2759"/>
<dbReference type="InterPro" id="IPR007185">
    <property type="entry name" value="DNA_pol_a/d/e_bsu"/>
</dbReference>
<evidence type="ECO:0000256" key="2">
    <source>
        <dbReference type="ARBA" id="ARBA00009560"/>
    </source>
</evidence>
<dbReference type="Pfam" id="PF04042">
    <property type="entry name" value="DNA_pol_E_B"/>
    <property type="match status" value="1"/>
</dbReference>
<dbReference type="Proteomes" id="UP000800092">
    <property type="component" value="Unassembled WGS sequence"/>
</dbReference>
<keyword evidence="11" id="KW-1185">Reference proteome</keyword>
<keyword evidence="6" id="KW-0539">Nucleus</keyword>
<feature type="region of interest" description="Disordered" evidence="8">
    <location>
        <begin position="1"/>
        <end position="41"/>
    </location>
</feature>
<feature type="region of interest" description="Disordered" evidence="8">
    <location>
        <begin position="163"/>
        <end position="212"/>
    </location>
</feature>
<dbReference type="EMBL" id="ML991786">
    <property type="protein sequence ID" value="KAF2236334.1"/>
    <property type="molecule type" value="Genomic_DNA"/>
</dbReference>
<feature type="compositionally biased region" description="Low complexity" evidence="8">
    <location>
        <begin position="19"/>
        <end position="29"/>
    </location>
</feature>
<evidence type="ECO:0000256" key="1">
    <source>
        <dbReference type="ARBA" id="ARBA00004123"/>
    </source>
</evidence>
<dbReference type="GO" id="GO:0003677">
    <property type="term" value="F:DNA binding"/>
    <property type="evidence" value="ECO:0007669"/>
    <property type="project" value="UniProtKB-KW"/>
</dbReference>
<evidence type="ECO:0000256" key="4">
    <source>
        <dbReference type="ARBA" id="ARBA00022705"/>
    </source>
</evidence>
<feature type="region of interest" description="Disordered" evidence="8">
    <location>
        <begin position="275"/>
        <end position="294"/>
    </location>
</feature>
<reference evidence="10" key="1">
    <citation type="journal article" date="2020" name="Stud. Mycol.">
        <title>101 Dothideomycetes genomes: a test case for predicting lifestyles and emergence of pathogens.</title>
        <authorList>
            <person name="Haridas S."/>
            <person name="Albert R."/>
            <person name="Binder M."/>
            <person name="Bloem J."/>
            <person name="Labutti K."/>
            <person name="Salamov A."/>
            <person name="Andreopoulos B."/>
            <person name="Baker S."/>
            <person name="Barry K."/>
            <person name="Bills G."/>
            <person name="Bluhm B."/>
            <person name="Cannon C."/>
            <person name="Castanera R."/>
            <person name="Culley D."/>
            <person name="Daum C."/>
            <person name="Ezra D."/>
            <person name="Gonzalez J."/>
            <person name="Henrissat B."/>
            <person name="Kuo A."/>
            <person name="Liang C."/>
            <person name="Lipzen A."/>
            <person name="Lutzoni F."/>
            <person name="Magnuson J."/>
            <person name="Mondo S."/>
            <person name="Nolan M."/>
            <person name="Ohm R."/>
            <person name="Pangilinan J."/>
            <person name="Park H.-J."/>
            <person name="Ramirez L."/>
            <person name="Alfaro M."/>
            <person name="Sun H."/>
            <person name="Tritt A."/>
            <person name="Yoshinaga Y."/>
            <person name="Zwiers L.-H."/>
            <person name="Turgeon B."/>
            <person name="Goodwin S."/>
            <person name="Spatafora J."/>
            <person name="Crous P."/>
            <person name="Grigoriev I."/>
        </authorList>
    </citation>
    <scope>NUCLEOTIDE SEQUENCE</scope>
    <source>
        <strain evidence="10">Tuck. ex Michener</strain>
    </source>
</reference>
<keyword evidence="5" id="KW-0238">DNA-binding</keyword>
<comment type="similarity">
    <text evidence="2">Belongs to the DNA polymerase epsilon subunit B family.</text>
</comment>
<dbReference type="InterPro" id="IPR016266">
    <property type="entry name" value="POLE2"/>
</dbReference>
<accession>A0A6A6HDX9</accession>
<organism evidence="10 11">
    <name type="scientific">Viridothelium virens</name>
    <name type="common">Speckled blister lichen</name>
    <name type="synonym">Trypethelium virens</name>
    <dbReference type="NCBI Taxonomy" id="1048519"/>
    <lineage>
        <taxon>Eukaryota</taxon>
        <taxon>Fungi</taxon>
        <taxon>Dikarya</taxon>
        <taxon>Ascomycota</taxon>
        <taxon>Pezizomycotina</taxon>
        <taxon>Dothideomycetes</taxon>
        <taxon>Dothideomycetes incertae sedis</taxon>
        <taxon>Trypetheliales</taxon>
        <taxon>Trypetheliaceae</taxon>
        <taxon>Viridothelium</taxon>
    </lineage>
</organism>
<dbReference type="PANTHER" id="PTHR12708">
    <property type="entry name" value="DNA POLYMERASE EPSILON SUBUNIT B"/>
    <property type="match status" value="1"/>
</dbReference>
<feature type="domain" description="DNA polymerase alpha/delta/epsilon subunit B" evidence="9">
    <location>
        <begin position="470"/>
        <end position="755"/>
    </location>
</feature>
<dbReference type="PANTHER" id="PTHR12708:SF0">
    <property type="entry name" value="DNA POLYMERASE EPSILON SUBUNIT 2"/>
    <property type="match status" value="1"/>
</dbReference>
<dbReference type="GO" id="GO:0008622">
    <property type="term" value="C:epsilon DNA polymerase complex"/>
    <property type="evidence" value="ECO:0007669"/>
    <property type="project" value="InterPro"/>
</dbReference>
<evidence type="ECO:0000256" key="5">
    <source>
        <dbReference type="ARBA" id="ARBA00023125"/>
    </source>
</evidence>
<comment type="subcellular location">
    <subcellularLocation>
        <location evidence="1">Nucleus</location>
    </subcellularLocation>
</comment>
<dbReference type="AlphaFoldDB" id="A0A6A6HDX9"/>
<evidence type="ECO:0000259" key="9">
    <source>
        <dbReference type="Pfam" id="PF04042"/>
    </source>
</evidence>
<protein>
    <recommendedName>
        <fullName evidence="3">DNA polymerase epsilon subunit B</fullName>
    </recommendedName>
    <alternativeName>
        <fullName evidence="7">DNA polymerase II subunit 2</fullName>
    </alternativeName>
</protein>
<proteinExistence type="inferred from homology"/>
<gene>
    <name evidence="10" type="ORF">EV356DRAFT_482517</name>
</gene>
<keyword evidence="4" id="KW-0235">DNA replication</keyword>
<dbReference type="GO" id="GO:0006261">
    <property type="term" value="P:DNA-templated DNA replication"/>
    <property type="evidence" value="ECO:0007669"/>
    <property type="project" value="InterPro"/>
</dbReference>
<evidence type="ECO:0000256" key="7">
    <source>
        <dbReference type="ARBA" id="ARBA00032930"/>
    </source>
</evidence>
<feature type="compositionally biased region" description="Polar residues" evidence="8">
    <location>
        <begin position="275"/>
        <end position="286"/>
    </location>
</feature>